<name>A0A397J274_9GLOM</name>
<sequence>MQIELENESESEQIGNPLVSRRKGRSETKQYKLSTEKKPRAKYTCNTCDQSGHNNNLKIQVDNSNKENESESEQIGNPLVSRRKGRSETKQYKLSTEKKPRAKYTCNTCDQSGHNSFPDDMDIYRKVGVNTVRIEAEQVNFVEFEFNFNFEVKVDFIVAINLDANFDKRANIEVEANFIVEIGIDDDVTIVSVEIDERPQSIDSLTFKKHASIQYEEPASRKSEFETEESKFESNEIESESNKTESESDKTKFESNKTDESEESKSAEKETETISKFLNNTYFNLMTLII</sequence>
<feature type="region of interest" description="Disordered" evidence="1">
    <location>
        <begin position="218"/>
        <end position="271"/>
    </location>
</feature>
<proteinExistence type="predicted"/>
<dbReference type="AlphaFoldDB" id="A0A397J274"/>
<feature type="compositionally biased region" description="Basic and acidic residues" evidence="1">
    <location>
        <begin position="25"/>
        <end position="38"/>
    </location>
</feature>
<evidence type="ECO:0000313" key="2">
    <source>
        <dbReference type="EMBL" id="RHZ79364.1"/>
    </source>
</evidence>
<feature type="region of interest" description="Disordered" evidence="1">
    <location>
        <begin position="1"/>
        <end position="49"/>
    </location>
</feature>
<dbReference type="EMBL" id="PQFF01000140">
    <property type="protein sequence ID" value="RHZ79364.1"/>
    <property type="molecule type" value="Genomic_DNA"/>
</dbReference>
<accession>A0A397J274</accession>
<evidence type="ECO:0000256" key="1">
    <source>
        <dbReference type="SAM" id="MobiDB-lite"/>
    </source>
</evidence>
<feature type="compositionally biased region" description="Basic and acidic residues" evidence="1">
    <location>
        <begin position="86"/>
        <end position="97"/>
    </location>
</feature>
<reference evidence="2 3" key="1">
    <citation type="submission" date="2018-08" db="EMBL/GenBank/DDBJ databases">
        <title>Genome and evolution of the arbuscular mycorrhizal fungus Diversispora epigaea (formerly Glomus versiforme) and its bacterial endosymbionts.</title>
        <authorList>
            <person name="Sun X."/>
            <person name="Fei Z."/>
            <person name="Harrison M."/>
        </authorList>
    </citation>
    <scope>NUCLEOTIDE SEQUENCE [LARGE SCALE GENOMIC DNA]</scope>
    <source>
        <strain evidence="2 3">IT104</strain>
    </source>
</reference>
<evidence type="ECO:0000313" key="3">
    <source>
        <dbReference type="Proteomes" id="UP000266861"/>
    </source>
</evidence>
<feature type="compositionally biased region" description="Acidic residues" evidence="1">
    <location>
        <begin position="1"/>
        <end position="11"/>
    </location>
</feature>
<dbReference type="OrthoDB" id="2416444at2759"/>
<protein>
    <submittedName>
        <fullName evidence="2">Uncharacterized protein</fullName>
    </submittedName>
</protein>
<comment type="caution">
    <text evidence="2">The sequence shown here is derived from an EMBL/GenBank/DDBJ whole genome shotgun (WGS) entry which is preliminary data.</text>
</comment>
<feature type="region of interest" description="Disordered" evidence="1">
    <location>
        <begin position="63"/>
        <end position="97"/>
    </location>
</feature>
<gene>
    <name evidence="2" type="ORF">Glove_149g125</name>
</gene>
<keyword evidence="3" id="KW-1185">Reference proteome</keyword>
<dbReference type="Proteomes" id="UP000266861">
    <property type="component" value="Unassembled WGS sequence"/>
</dbReference>
<organism evidence="2 3">
    <name type="scientific">Diversispora epigaea</name>
    <dbReference type="NCBI Taxonomy" id="1348612"/>
    <lineage>
        <taxon>Eukaryota</taxon>
        <taxon>Fungi</taxon>
        <taxon>Fungi incertae sedis</taxon>
        <taxon>Mucoromycota</taxon>
        <taxon>Glomeromycotina</taxon>
        <taxon>Glomeromycetes</taxon>
        <taxon>Diversisporales</taxon>
        <taxon>Diversisporaceae</taxon>
        <taxon>Diversispora</taxon>
    </lineage>
</organism>